<reference evidence="2" key="1">
    <citation type="submission" date="2020-07" db="EMBL/GenBank/DDBJ databases">
        <title>The High-quality genome of the commercially important snow crab, Chionoecetes opilio.</title>
        <authorList>
            <person name="Jeong J.-H."/>
            <person name="Ryu S."/>
        </authorList>
    </citation>
    <scope>NUCLEOTIDE SEQUENCE</scope>
    <source>
        <strain evidence="2">MADBK_172401_WGS</strain>
        <tissue evidence="2">Digestive gland</tissue>
    </source>
</reference>
<name>A0A8J4YKV8_CHIOP</name>
<feature type="region of interest" description="Disordered" evidence="1">
    <location>
        <begin position="1"/>
        <end position="98"/>
    </location>
</feature>
<dbReference type="Proteomes" id="UP000770661">
    <property type="component" value="Unassembled WGS sequence"/>
</dbReference>
<dbReference type="OrthoDB" id="8300534at2759"/>
<sequence>MCEATHKPPVLRPTSPPAVEKPVRPPPPLEKPETSKAKSPIPARHKKGPAPPPPAEEPPKEAQKPAQSDDETRKARRSSPVRSRMESTRSPSVSRRWSSREIINGHGYESSSYVPSLSTYGSTSSLYNGASLGNPGNSWSSPLSFLRDDVRGRYAGSSCGAASTTASSSYYGSRGERNRVVGTKAFGPLPHTRLYIVRRVGLSVGFEPTPPKRLEPKSSALDHSATLPHYFSHHNKFLKQE</sequence>
<evidence type="ECO:0000313" key="3">
    <source>
        <dbReference type="Proteomes" id="UP000770661"/>
    </source>
</evidence>
<proteinExistence type="predicted"/>
<keyword evidence="3" id="KW-1185">Reference proteome</keyword>
<evidence type="ECO:0000256" key="1">
    <source>
        <dbReference type="SAM" id="MobiDB-lite"/>
    </source>
</evidence>
<accession>A0A8J4YKV8</accession>
<dbReference type="EMBL" id="JACEEZ010000419">
    <property type="protein sequence ID" value="KAG0730178.1"/>
    <property type="molecule type" value="Genomic_DNA"/>
</dbReference>
<protein>
    <submittedName>
        <fullName evidence="2">Uncharacterized protein</fullName>
    </submittedName>
</protein>
<gene>
    <name evidence="2" type="ORF">GWK47_028804</name>
</gene>
<evidence type="ECO:0000313" key="2">
    <source>
        <dbReference type="EMBL" id="KAG0730178.1"/>
    </source>
</evidence>
<dbReference type="AlphaFoldDB" id="A0A8J4YKV8"/>
<organism evidence="2 3">
    <name type="scientific">Chionoecetes opilio</name>
    <name type="common">Atlantic snow crab</name>
    <name type="synonym">Cancer opilio</name>
    <dbReference type="NCBI Taxonomy" id="41210"/>
    <lineage>
        <taxon>Eukaryota</taxon>
        <taxon>Metazoa</taxon>
        <taxon>Ecdysozoa</taxon>
        <taxon>Arthropoda</taxon>
        <taxon>Crustacea</taxon>
        <taxon>Multicrustacea</taxon>
        <taxon>Malacostraca</taxon>
        <taxon>Eumalacostraca</taxon>
        <taxon>Eucarida</taxon>
        <taxon>Decapoda</taxon>
        <taxon>Pleocyemata</taxon>
        <taxon>Brachyura</taxon>
        <taxon>Eubrachyura</taxon>
        <taxon>Majoidea</taxon>
        <taxon>Majidae</taxon>
        <taxon>Chionoecetes</taxon>
    </lineage>
</organism>
<comment type="caution">
    <text evidence="2">The sequence shown here is derived from an EMBL/GenBank/DDBJ whole genome shotgun (WGS) entry which is preliminary data.</text>
</comment>